<feature type="transmembrane region" description="Helical" evidence="11">
    <location>
        <begin position="184"/>
        <end position="206"/>
    </location>
</feature>
<keyword evidence="3" id="KW-0597">Phosphoprotein</keyword>
<proteinExistence type="predicted"/>
<dbReference type="Pfam" id="PF02518">
    <property type="entry name" value="HATPase_c"/>
    <property type="match status" value="1"/>
</dbReference>
<name>A0ABU1FRC9_9MICC</name>
<keyword evidence="11" id="KW-0472">Membrane</keyword>
<evidence type="ECO:0000256" key="6">
    <source>
        <dbReference type="ARBA" id="ARBA00022777"/>
    </source>
</evidence>
<evidence type="ECO:0000256" key="4">
    <source>
        <dbReference type="ARBA" id="ARBA00022679"/>
    </source>
</evidence>
<evidence type="ECO:0000259" key="12">
    <source>
        <dbReference type="Pfam" id="PF02518"/>
    </source>
</evidence>
<dbReference type="InterPro" id="IPR050482">
    <property type="entry name" value="Sensor_HK_TwoCompSys"/>
</dbReference>
<dbReference type="Gene3D" id="3.30.565.10">
    <property type="entry name" value="Histidine kinase-like ATPase, C-terminal domain"/>
    <property type="match status" value="1"/>
</dbReference>
<dbReference type="InterPro" id="IPR036890">
    <property type="entry name" value="HATPase_C_sf"/>
</dbReference>
<dbReference type="RefSeq" id="WP_310536560.1">
    <property type="nucleotide sequence ID" value="NZ_BAAAOC010000092.1"/>
</dbReference>
<dbReference type="Pfam" id="PF13796">
    <property type="entry name" value="Sensor"/>
    <property type="match status" value="1"/>
</dbReference>
<feature type="domain" description="Histidine kinase/HSP90-like ATPase" evidence="12">
    <location>
        <begin position="565"/>
        <end position="658"/>
    </location>
</feature>
<reference evidence="16" key="1">
    <citation type="submission" date="2023-07" db="EMBL/GenBank/DDBJ databases">
        <title>Description of three actinobacteria isolated from air of manufacturing shop in a pharmaceutical factory.</title>
        <authorList>
            <person name="Zhang D.-F."/>
        </authorList>
    </citation>
    <scope>NUCLEOTIDE SEQUENCE [LARGE SCALE GENOMIC DNA]</scope>
    <source>
        <strain evidence="16">CCTCC AB 207010</strain>
    </source>
</reference>
<keyword evidence="11" id="KW-0812">Transmembrane</keyword>
<dbReference type="Pfam" id="PF07730">
    <property type="entry name" value="HisKA_3"/>
    <property type="match status" value="1"/>
</dbReference>
<feature type="transmembrane region" description="Helical" evidence="11">
    <location>
        <begin position="128"/>
        <end position="150"/>
    </location>
</feature>
<dbReference type="InterPro" id="IPR003594">
    <property type="entry name" value="HATPase_dom"/>
</dbReference>
<accession>A0ABU1FRC9</accession>
<keyword evidence="16" id="KW-1185">Reference proteome</keyword>
<feature type="coiled-coil region" evidence="9">
    <location>
        <begin position="409"/>
        <end position="436"/>
    </location>
</feature>
<keyword evidence="5" id="KW-0547">Nucleotide-binding</keyword>
<evidence type="ECO:0000256" key="5">
    <source>
        <dbReference type="ARBA" id="ARBA00022741"/>
    </source>
</evidence>
<keyword evidence="4" id="KW-0808">Transferase</keyword>
<feature type="domain" description="Putative sensor" evidence="14">
    <location>
        <begin position="28"/>
        <end position="217"/>
    </location>
</feature>
<dbReference type="EMBL" id="JAVKGT010000006">
    <property type="protein sequence ID" value="MDR5711173.1"/>
    <property type="molecule type" value="Genomic_DNA"/>
</dbReference>
<evidence type="ECO:0000259" key="13">
    <source>
        <dbReference type="Pfam" id="PF07730"/>
    </source>
</evidence>
<dbReference type="InterPro" id="IPR025828">
    <property type="entry name" value="Put_sensor_dom"/>
</dbReference>
<dbReference type="PANTHER" id="PTHR24421">
    <property type="entry name" value="NITRATE/NITRITE SENSOR PROTEIN NARX-RELATED"/>
    <property type="match status" value="1"/>
</dbReference>
<feature type="transmembrane region" description="Helical" evidence="11">
    <location>
        <begin position="377"/>
        <end position="398"/>
    </location>
</feature>
<dbReference type="Gene3D" id="1.20.5.1930">
    <property type="match status" value="1"/>
</dbReference>
<evidence type="ECO:0000256" key="3">
    <source>
        <dbReference type="ARBA" id="ARBA00022553"/>
    </source>
</evidence>
<feature type="transmembrane region" description="Helical" evidence="11">
    <location>
        <begin position="301"/>
        <end position="320"/>
    </location>
</feature>
<feature type="region of interest" description="Disordered" evidence="10">
    <location>
        <begin position="518"/>
        <end position="544"/>
    </location>
</feature>
<evidence type="ECO:0000313" key="15">
    <source>
        <dbReference type="EMBL" id="MDR5711173.1"/>
    </source>
</evidence>
<evidence type="ECO:0000256" key="2">
    <source>
        <dbReference type="ARBA" id="ARBA00012438"/>
    </source>
</evidence>
<feature type="transmembrane region" description="Helical" evidence="11">
    <location>
        <begin position="326"/>
        <end position="346"/>
    </location>
</feature>
<evidence type="ECO:0000256" key="7">
    <source>
        <dbReference type="ARBA" id="ARBA00022840"/>
    </source>
</evidence>
<feature type="transmembrane region" description="Helical" evidence="11">
    <location>
        <begin position="250"/>
        <end position="268"/>
    </location>
</feature>
<dbReference type="PANTHER" id="PTHR24421:SF10">
    <property type="entry name" value="NITRATE_NITRITE SENSOR PROTEIN NARQ"/>
    <property type="match status" value="1"/>
</dbReference>
<feature type="transmembrane region" description="Helical" evidence="11">
    <location>
        <begin position="26"/>
        <end position="48"/>
    </location>
</feature>
<keyword evidence="9" id="KW-0175">Coiled coil</keyword>
<evidence type="ECO:0000259" key="14">
    <source>
        <dbReference type="Pfam" id="PF13796"/>
    </source>
</evidence>
<feature type="domain" description="Signal transduction histidine kinase subgroup 3 dimerisation and phosphoacceptor" evidence="13">
    <location>
        <begin position="428"/>
        <end position="493"/>
    </location>
</feature>
<dbReference type="EC" id="2.7.13.3" evidence="2"/>
<feature type="compositionally biased region" description="Low complexity" evidence="10">
    <location>
        <begin position="524"/>
        <end position="537"/>
    </location>
</feature>
<feature type="transmembrane region" description="Helical" evidence="11">
    <location>
        <begin position="54"/>
        <end position="76"/>
    </location>
</feature>
<comment type="catalytic activity">
    <reaction evidence="1">
        <text>ATP + protein L-histidine = ADP + protein N-phospho-L-histidine.</text>
        <dbReference type="EC" id="2.7.13.3"/>
    </reaction>
</comment>
<evidence type="ECO:0000313" key="16">
    <source>
        <dbReference type="Proteomes" id="UP001260872"/>
    </source>
</evidence>
<keyword evidence="8" id="KW-0902">Two-component regulatory system</keyword>
<keyword evidence="7" id="KW-0067">ATP-binding</keyword>
<feature type="transmembrane region" description="Helical" evidence="11">
    <location>
        <begin position="274"/>
        <end position="294"/>
    </location>
</feature>
<organism evidence="15 16">
    <name type="scientific">Nesterenkonia flava</name>
    <dbReference type="NCBI Taxonomy" id="469799"/>
    <lineage>
        <taxon>Bacteria</taxon>
        <taxon>Bacillati</taxon>
        <taxon>Actinomycetota</taxon>
        <taxon>Actinomycetes</taxon>
        <taxon>Micrococcales</taxon>
        <taxon>Micrococcaceae</taxon>
        <taxon>Nesterenkonia</taxon>
    </lineage>
</organism>
<feature type="transmembrane region" description="Helical" evidence="11">
    <location>
        <begin position="353"/>
        <end position="371"/>
    </location>
</feature>
<keyword evidence="6" id="KW-0418">Kinase</keyword>
<evidence type="ECO:0000256" key="10">
    <source>
        <dbReference type="SAM" id="MobiDB-lite"/>
    </source>
</evidence>
<evidence type="ECO:0000256" key="11">
    <source>
        <dbReference type="SAM" id="Phobius"/>
    </source>
</evidence>
<keyword evidence="11" id="KW-1133">Transmembrane helix</keyword>
<dbReference type="SUPFAM" id="SSF55874">
    <property type="entry name" value="ATPase domain of HSP90 chaperone/DNA topoisomerase II/histidine kinase"/>
    <property type="match status" value="1"/>
</dbReference>
<sequence length="659" mass="69243">MSEITMISRTRPRAELPMLQRLGRDYAFVLPGLPIAIFSFSLLLALTVVSVATFVIWVGALLLPLTLMVASGFAALDRSRLRLWGADAGPVTYRPREAGLAGILRLLGDPRRWLDLVFEMIIAFPLRLLTFIVALVWTVLSLGGLTYVFWSLFLPGERNTIELLELIQPELIPDDDGARFLIDAGAHFVLGLILLLTLPAVMSALARSDAFLTGTLLGAEAASAHDNADVVRYAPAAAGSRHSGSFSGRAWAWIGTGFAAIALLAVAWPVMTVVYALDVAVAMALVLLHCVSLVITLRWAWIGMILSLGAAGGLMLVTVGSGVSVWPWPVTALITQCAVLVVAALARPWYVAASGWCASAVLTLGALLAVAPNLPRGALSTGIVFGSVSAGVVLLTALSRMWIVNADRLEAAERSSAEQDRRRKELQERNRIARELHDVVAHSMSVISVQAATARYRNPSIDEAAQREFDEIAGSSRQALGEMRMLLSILRGEDDVPTAPEPGLQDLGALIEATRASGTEIRTTGDAAPGAAGGTDASEGDAVSGGLSTVSSALRSVSSATGLAAYRTVQEALSNALRHAPGAAVVVDLAVEGAESPDSSRALVITVTNEAPPQKLTTPAPGAGLGLAGIRERTAAVGGTVETGPTEEGGFRVRAILPF</sequence>
<evidence type="ECO:0000256" key="1">
    <source>
        <dbReference type="ARBA" id="ARBA00000085"/>
    </source>
</evidence>
<evidence type="ECO:0000256" key="8">
    <source>
        <dbReference type="ARBA" id="ARBA00023012"/>
    </source>
</evidence>
<dbReference type="Proteomes" id="UP001260872">
    <property type="component" value="Unassembled WGS sequence"/>
</dbReference>
<comment type="caution">
    <text evidence="15">The sequence shown here is derived from an EMBL/GenBank/DDBJ whole genome shotgun (WGS) entry which is preliminary data.</text>
</comment>
<dbReference type="CDD" id="cd16917">
    <property type="entry name" value="HATPase_UhpB-NarQ-NarX-like"/>
    <property type="match status" value="1"/>
</dbReference>
<dbReference type="InterPro" id="IPR011712">
    <property type="entry name" value="Sig_transdc_His_kin_sub3_dim/P"/>
</dbReference>
<evidence type="ECO:0000256" key="9">
    <source>
        <dbReference type="SAM" id="Coils"/>
    </source>
</evidence>
<protein>
    <recommendedName>
        <fullName evidence="2">histidine kinase</fullName>
        <ecNumber evidence="2">2.7.13.3</ecNumber>
    </recommendedName>
</protein>
<gene>
    <name evidence="15" type="ORF">RH857_03330</name>
</gene>